<organism evidence="1">
    <name type="scientific">Arundo donax</name>
    <name type="common">Giant reed</name>
    <name type="synonym">Donax arundinaceus</name>
    <dbReference type="NCBI Taxonomy" id="35708"/>
    <lineage>
        <taxon>Eukaryota</taxon>
        <taxon>Viridiplantae</taxon>
        <taxon>Streptophyta</taxon>
        <taxon>Embryophyta</taxon>
        <taxon>Tracheophyta</taxon>
        <taxon>Spermatophyta</taxon>
        <taxon>Magnoliopsida</taxon>
        <taxon>Liliopsida</taxon>
        <taxon>Poales</taxon>
        <taxon>Poaceae</taxon>
        <taxon>PACMAD clade</taxon>
        <taxon>Arundinoideae</taxon>
        <taxon>Arundineae</taxon>
        <taxon>Arundo</taxon>
    </lineage>
</organism>
<accession>A0A0A8ZUX9</accession>
<dbReference type="EMBL" id="GBRH01257310">
    <property type="protein sequence ID" value="JAD40585.1"/>
    <property type="molecule type" value="Transcribed_RNA"/>
</dbReference>
<protein>
    <submittedName>
        <fullName evidence="1">Uncharacterized protein</fullName>
    </submittedName>
</protein>
<dbReference type="AlphaFoldDB" id="A0A0A8ZUX9"/>
<reference evidence="1" key="2">
    <citation type="journal article" date="2015" name="Data Brief">
        <title>Shoot transcriptome of the giant reed, Arundo donax.</title>
        <authorList>
            <person name="Barrero R.A."/>
            <person name="Guerrero F.D."/>
            <person name="Moolhuijzen P."/>
            <person name="Goolsby J.A."/>
            <person name="Tidwell J."/>
            <person name="Bellgard S.E."/>
            <person name="Bellgard M.I."/>
        </authorList>
    </citation>
    <scope>NUCLEOTIDE SEQUENCE</scope>
    <source>
        <tissue evidence="1">Shoot tissue taken approximately 20 cm above the soil surface</tissue>
    </source>
</reference>
<evidence type="ECO:0000313" key="1">
    <source>
        <dbReference type="EMBL" id="JAD40585.1"/>
    </source>
</evidence>
<reference evidence="1" key="1">
    <citation type="submission" date="2014-09" db="EMBL/GenBank/DDBJ databases">
        <authorList>
            <person name="Magalhaes I.L.F."/>
            <person name="Oliveira U."/>
            <person name="Santos F.R."/>
            <person name="Vidigal T.H.D.A."/>
            <person name="Brescovit A.D."/>
            <person name="Santos A.J."/>
        </authorList>
    </citation>
    <scope>NUCLEOTIDE SEQUENCE</scope>
    <source>
        <tissue evidence="1">Shoot tissue taken approximately 20 cm above the soil surface</tissue>
    </source>
</reference>
<name>A0A0A8ZUX9_ARUDO</name>
<proteinExistence type="predicted"/>
<sequence length="19" mass="2253">MIAYHYPLSPNHTLYGMLM</sequence>